<sequence>MGRPRSAGFDDHRRDILDAGAALFAKHGYLGTSMNQVAEACGITKPALYHYYRDKDDLLLQIADGHVSALVDLVTAVERDAEPGEPRLRALLDRFLVVYAESKDKHRVLTEDVKYLQPDDLARVLAKERLVVDAFANAIGELRPDLREHGLVKPVTMLLFGMINWLFTWWRPGGRLGLEALIVLIDQFAMGGLAAVKGPAGSGPRPVL</sequence>
<dbReference type="PANTHER" id="PTHR30055">
    <property type="entry name" value="HTH-TYPE TRANSCRIPTIONAL REGULATOR RUTR"/>
    <property type="match status" value="1"/>
</dbReference>
<comment type="caution">
    <text evidence="7">The sequence shown here is derived from an EMBL/GenBank/DDBJ whole genome shotgun (WGS) entry which is preliminary data.</text>
</comment>
<dbReference type="Gene3D" id="1.10.357.10">
    <property type="entry name" value="Tetracycline Repressor, domain 2"/>
    <property type="match status" value="1"/>
</dbReference>
<evidence type="ECO:0000256" key="2">
    <source>
        <dbReference type="ARBA" id="ARBA00023015"/>
    </source>
</evidence>
<dbReference type="EMBL" id="JAZIBG010000058">
    <property type="protein sequence ID" value="MEF7617557.1"/>
    <property type="molecule type" value="Genomic_DNA"/>
</dbReference>
<dbReference type="SUPFAM" id="SSF46689">
    <property type="entry name" value="Homeodomain-like"/>
    <property type="match status" value="1"/>
</dbReference>
<dbReference type="InterPro" id="IPR009057">
    <property type="entry name" value="Homeodomain-like_sf"/>
</dbReference>
<evidence type="ECO:0000259" key="6">
    <source>
        <dbReference type="PROSITE" id="PS50977"/>
    </source>
</evidence>
<dbReference type="PRINTS" id="PR00455">
    <property type="entry name" value="HTHTETR"/>
</dbReference>
<evidence type="ECO:0000256" key="1">
    <source>
        <dbReference type="ARBA" id="ARBA00022491"/>
    </source>
</evidence>
<protein>
    <submittedName>
        <fullName evidence="7">TetR/AcrR family transcriptional regulator</fullName>
    </submittedName>
</protein>
<feature type="DNA-binding region" description="H-T-H motif" evidence="5">
    <location>
        <begin position="33"/>
        <end position="52"/>
    </location>
</feature>
<evidence type="ECO:0000256" key="5">
    <source>
        <dbReference type="PROSITE-ProRule" id="PRU00335"/>
    </source>
</evidence>
<gene>
    <name evidence="7" type="ORF">V4F39_26845</name>
</gene>
<dbReference type="RefSeq" id="WP_332293320.1">
    <property type="nucleotide sequence ID" value="NZ_JAZIBG010000058.1"/>
</dbReference>
<evidence type="ECO:0000256" key="4">
    <source>
        <dbReference type="ARBA" id="ARBA00023163"/>
    </source>
</evidence>
<accession>A0AAW9QL54</accession>
<feature type="domain" description="HTH tetR-type" evidence="6">
    <location>
        <begin position="10"/>
        <end position="70"/>
    </location>
</feature>
<dbReference type="AlphaFoldDB" id="A0AAW9QL54"/>
<evidence type="ECO:0000313" key="7">
    <source>
        <dbReference type="EMBL" id="MEF7617557.1"/>
    </source>
</evidence>
<evidence type="ECO:0000313" key="8">
    <source>
        <dbReference type="Proteomes" id="UP001336250"/>
    </source>
</evidence>
<evidence type="ECO:0000256" key="3">
    <source>
        <dbReference type="ARBA" id="ARBA00023125"/>
    </source>
</evidence>
<keyword evidence="1" id="KW-0678">Repressor</keyword>
<dbReference type="Pfam" id="PF00440">
    <property type="entry name" value="TetR_N"/>
    <property type="match status" value="1"/>
</dbReference>
<organism evidence="7 8">
    <name type="scientific">Aquincola agrisoli</name>
    <dbReference type="NCBI Taxonomy" id="3119538"/>
    <lineage>
        <taxon>Bacteria</taxon>
        <taxon>Pseudomonadati</taxon>
        <taxon>Pseudomonadota</taxon>
        <taxon>Betaproteobacteria</taxon>
        <taxon>Burkholderiales</taxon>
        <taxon>Sphaerotilaceae</taxon>
        <taxon>Aquincola</taxon>
    </lineage>
</organism>
<proteinExistence type="predicted"/>
<keyword evidence="3 5" id="KW-0238">DNA-binding</keyword>
<dbReference type="InterPro" id="IPR041490">
    <property type="entry name" value="KstR2_TetR_C"/>
</dbReference>
<dbReference type="Pfam" id="PF17932">
    <property type="entry name" value="TetR_C_24"/>
    <property type="match status" value="1"/>
</dbReference>
<name>A0AAW9QL54_9BURK</name>
<dbReference type="Proteomes" id="UP001336250">
    <property type="component" value="Unassembled WGS sequence"/>
</dbReference>
<dbReference type="InterPro" id="IPR001647">
    <property type="entry name" value="HTH_TetR"/>
</dbReference>
<dbReference type="PROSITE" id="PS50977">
    <property type="entry name" value="HTH_TETR_2"/>
    <property type="match status" value="1"/>
</dbReference>
<dbReference type="GO" id="GO:0000976">
    <property type="term" value="F:transcription cis-regulatory region binding"/>
    <property type="evidence" value="ECO:0007669"/>
    <property type="project" value="TreeGrafter"/>
</dbReference>
<dbReference type="GO" id="GO:0003700">
    <property type="term" value="F:DNA-binding transcription factor activity"/>
    <property type="evidence" value="ECO:0007669"/>
    <property type="project" value="TreeGrafter"/>
</dbReference>
<reference evidence="7 8" key="1">
    <citation type="submission" date="2024-02" db="EMBL/GenBank/DDBJ databases">
        <title>Genome sequence of Aquincola sp. MAHUQ-54.</title>
        <authorList>
            <person name="Huq M.A."/>
        </authorList>
    </citation>
    <scope>NUCLEOTIDE SEQUENCE [LARGE SCALE GENOMIC DNA]</scope>
    <source>
        <strain evidence="7 8">MAHUQ-54</strain>
    </source>
</reference>
<dbReference type="InterPro" id="IPR036271">
    <property type="entry name" value="Tet_transcr_reg_TetR-rel_C_sf"/>
</dbReference>
<keyword evidence="8" id="KW-1185">Reference proteome</keyword>
<dbReference type="InterPro" id="IPR050109">
    <property type="entry name" value="HTH-type_TetR-like_transc_reg"/>
</dbReference>
<dbReference type="PANTHER" id="PTHR30055:SF175">
    <property type="entry name" value="HTH-TYPE TRANSCRIPTIONAL REPRESSOR KSTR2"/>
    <property type="match status" value="1"/>
</dbReference>
<dbReference type="SUPFAM" id="SSF48498">
    <property type="entry name" value="Tetracyclin repressor-like, C-terminal domain"/>
    <property type="match status" value="1"/>
</dbReference>
<keyword evidence="2" id="KW-0805">Transcription regulation</keyword>
<dbReference type="Gene3D" id="1.10.10.60">
    <property type="entry name" value="Homeodomain-like"/>
    <property type="match status" value="1"/>
</dbReference>
<keyword evidence="4" id="KW-0804">Transcription</keyword>